<proteinExistence type="predicted"/>
<name>A0A448XCD5_9PLAT</name>
<dbReference type="EMBL" id="CAAALY010245937">
    <property type="protein sequence ID" value="VEL33527.1"/>
    <property type="molecule type" value="Genomic_DNA"/>
</dbReference>
<keyword evidence="1" id="KW-1133">Transmembrane helix</keyword>
<keyword evidence="3" id="KW-1185">Reference proteome</keyword>
<dbReference type="AlphaFoldDB" id="A0A448XCD5"/>
<organism evidence="2 3">
    <name type="scientific">Protopolystoma xenopodis</name>
    <dbReference type="NCBI Taxonomy" id="117903"/>
    <lineage>
        <taxon>Eukaryota</taxon>
        <taxon>Metazoa</taxon>
        <taxon>Spiralia</taxon>
        <taxon>Lophotrochozoa</taxon>
        <taxon>Platyhelminthes</taxon>
        <taxon>Monogenea</taxon>
        <taxon>Polyopisthocotylea</taxon>
        <taxon>Polystomatidea</taxon>
        <taxon>Polystomatidae</taxon>
        <taxon>Protopolystoma</taxon>
    </lineage>
</organism>
<reference evidence="2" key="1">
    <citation type="submission" date="2018-11" db="EMBL/GenBank/DDBJ databases">
        <authorList>
            <consortium name="Pathogen Informatics"/>
        </authorList>
    </citation>
    <scope>NUCLEOTIDE SEQUENCE</scope>
</reference>
<evidence type="ECO:0000256" key="1">
    <source>
        <dbReference type="SAM" id="Phobius"/>
    </source>
</evidence>
<gene>
    <name evidence="2" type="ORF">PXEA_LOCUS26967</name>
</gene>
<protein>
    <submittedName>
        <fullName evidence="2">Uncharacterized protein</fullName>
    </submittedName>
</protein>
<evidence type="ECO:0000313" key="3">
    <source>
        <dbReference type="Proteomes" id="UP000784294"/>
    </source>
</evidence>
<keyword evidence="1" id="KW-0812">Transmembrane</keyword>
<dbReference type="Proteomes" id="UP000784294">
    <property type="component" value="Unassembled WGS sequence"/>
</dbReference>
<feature type="non-terminal residue" evidence="2">
    <location>
        <position position="1"/>
    </location>
</feature>
<feature type="transmembrane region" description="Helical" evidence="1">
    <location>
        <begin position="36"/>
        <end position="55"/>
    </location>
</feature>
<comment type="caution">
    <text evidence="2">The sequence shown here is derived from an EMBL/GenBank/DDBJ whole genome shotgun (WGS) entry which is preliminary data.</text>
</comment>
<accession>A0A448XCD5</accession>
<evidence type="ECO:0000313" key="2">
    <source>
        <dbReference type="EMBL" id="VEL33527.1"/>
    </source>
</evidence>
<keyword evidence="1" id="KW-0472">Membrane</keyword>
<sequence>SGQHQTLEVPGEQEIQQSQQYSQAKIIKSELARRMLLMRCLFAIYCCLSAGYVLVASWPRLQKSRVWSHTRISVLILPTHLAFHLFDALVCLIWASYLVIRSYMASNKIALQSNYVLSQLVQPQSQRSVPPTWQTSSLSIKNWIFCNSGLIQAILQTLTIAPHAFLRLGHFYHFLLSAFTQASLALVSLDYCLKCDGEYDISRLRSGLCQLICVACQHAQHLVVAADYVAVACVYLDVRGWKKALPSTWSLLWALSAMARARLVDKRTCYDQLAGTTLVVSKRKLL</sequence>
<feature type="transmembrane region" description="Helical" evidence="1">
    <location>
        <begin position="143"/>
        <end position="165"/>
    </location>
</feature>
<feature type="transmembrane region" description="Helical" evidence="1">
    <location>
        <begin position="75"/>
        <end position="100"/>
    </location>
</feature>